<dbReference type="GO" id="GO:0070402">
    <property type="term" value="F:NADPH binding"/>
    <property type="evidence" value="ECO:0007669"/>
    <property type="project" value="TreeGrafter"/>
</dbReference>
<dbReference type="PANTHER" id="PTHR34934">
    <property type="entry name" value="FLAVIN-DEPENDENT THYMIDYLATE SYNTHASE"/>
    <property type="match status" value="1"/>
</dbReference>
<reference evidence="1 2" key="1">
    <citation type="submission" date="2015-02" db="EMBL/GenBank/DDBJ databases">
        <title>Nostoc linckia genome annotation.</title>
        <authorList>
            <person name="Zhou Z."/>
        </authorList>
    </citation>
    <scope>NUCLEOTIDE SEQUENCE [LARGE SCALE GENOMIC DNA]</scope>
    <source>
        <strain evidence="2">z8</strain>
    </source>
</reference>
<protein>
    <recommendedName>
        <fullName evidence="3">Thymidylate synthase (FAD)</fullName>
    </recommendedName>
</protein>
<gene>
    <name evidence="1" type="ORF">VF08_03375</name>
</gene>
<proteinExistence type="predicted"/>
<dbReference type="Gene3D" id="3.30.1360.170">
    <property type="match status" value="1"/>
</dbReference>
<dbReference type="Pfam" id="PF02511">
    <property type="entry name" value="Thy1"/>
    <property type="match status" value="1"/>
</dbReference>
<dbReference type="InterPro" id="IPR036098">
    <property type="entry name" value="Thymidylate_synthase_ThyX_sf"/>
</dbReference>
<dbReference type="GeneID" id="57094347"/>
<dbReference type="PANTHER" id="PTHR34934:SF1">
    <property type="entry name" value="FLAVIN-DEPENDENT THYMIDYLATE SYNTHASE"/>
    <property type="match status" value="1"/>
</dbReference>
<sequence length="271" mass="31489">MIYKLKNLTCICEKYGFAVALDTDASSPRPGKGIWRSQHQCVSDHWTMEDVPPSNARSESAIIKHQLAGDRGHYSVLNFGFVVLHFKGFDHNTVMQIVRHKDSCTLLDEDLIALELAVKQNTTYLVQSGRYTGERFIKVASGELSVEEVFYVPPVGRQRDREGNSFEYTQTMREFDIAEYYNRCVVFKKRTSLGQPYENARYSLPQCFRQDFSMSSTIEALWHWMDLRTKANAQDEIRIMADMVLEIMKIYTPLLSEWYIEHRYKKAKLAP</sequence>
<dbReference type="GO" id="GO:0050797">
    <property type="term" value="F:thymidylate synthase (FAD) activity"/>
    <property type="evidence" value="ECO:0007669"/>
    <property type="project" value="InterPro"/>
</dbReference>
<dbReference type="RefSeq" id="WP_099066572.1">
    <property type="nucleotide sequence ID" value="NZ_LAHD01000005.1"/>
</dbReference>
<dbReference type="CDD" id="cd20175">
    <property type="entry name" value="ThyX"/>
    <property type="match status" value="1"/>
</dbReference>
<dbReference type="AlphaFoldDB" id="A0A9Q5ZG30"/>
<dbReference type="GO" id="GO:0004799">
    <property type="term" value="F:thymidylate synthase activity"/>
    <property type="evidence" value="ECO:0007669"/>
    <property type="project" value="TreeGrafter"/>
</dbReference>
<dbReference type="GO" id="GO:0050660">
    <property type="term" value="F:flavin adenine dinucleotide binding"/>
    <property type="evidence" value="ECO:0007669"/>
    <property type="project" value="InterPro"/>
</dbReference>
<dbReference type="EMBL" id="LAHD01000005">
    <property type="protein sequence ID" value="PHK06787.1"/>
    <property type="molecule type" value="Genomic_DNA"/>
</dbReference>
<dbReference type="GO" id="GO:0006231">
    <property type="term" value="P:dTMP biosynthetic process"/>
    <property type="evidence" value="ECO:0007669"/>
    <property type="project" value="InterPro"/>
</dbReference>
<comment type="caution">
    <text evidence="1">The sequence shown here is derived from an EMBL/GenBank/DDBJ whole genome shotgun (WGS) entry which is preliminary data.</text>
</comment>
<name>A0A9Q5ZG30_NOSLI</name>
<dbReference type="SUPFAM" id="SSF69796">
    <property type="entry name" value="Thymidylate synthase-complementing protein Thy1"/>
    <property type="match status" value="1"/>
</dbReference>
<dbReference type="PROSITE" id="PS51331">
    <property type="entry name" value="THYX"/>
    <property type="match status" value="1"/>
</dbReference>
<evidence type="ECO:0008006" key="3">
    <source>
        <dbReference type="Google" id="ProtNLM"/>
    </source>
</evidence>
<dbReference type="Proteomes" id="UP000222310">
    <property type="component" value="Unassembled WGS sequence"/>
</dbReference>
<evidence type="ECO:0000313" key="2">
    <source>
        <dbReference type="Proteomes" id="UP000222310"/>
    </source>
</evidence>
<dbReference type="InterPro" id="IPR003669">
    <property type="entry name" value="Thymidylate_synthase_ThyX"/>
</dbReference>
<organism evidence="1 2">
    <name type="scientific">Nostoc linckia z8</name>
    <dbReference type="NCBI Taxonomy" id="1628746"/>
    <lineage>
        <taxon>Bacteria</taxon>
        <taxon>Bacillati</taxon>
        <taxon>Cyanobacteriota</taxon>
        <taxon>Cyanophyceae</taxon>
        <taxon>Nostocales</taxon>
        <taxon>Nostocaceae</taxon>
        <taxon>Nostoc</taxon>
    </lineage>
</organism>
<evidence type="ECO:0000313" key="1">
    <source>
        <dbReference type="EMBL" id="PHK06787.1"/>
    </source>
</evidence>
<accession>A0A9Q5ZG30</accession>